<evidence type="ECO:0000256" key="7">
    <source>
        <dbReference type="SAM" id="MobiDB-lite"/>
    </source>
</evidence>
<keyword evidence="4" id="KW-0863">Zinc-finger</keyword>
<comment type="subcellular location">
    <subcellularLocation>
        <location evidence="1">Nucleus</location>
    </subcellularLocation>
</comment>
<keyword evidence="2" id="KW-0479">Metal-binding</keyword>
<evidence type="ECO:0000256" key="1">
    <source>
        <dbReference type="ARBA" id="ARBA00004123"/>
    </source>
</evidence>
<dbReference type="PROSITE" id="PS50171">
    <property type="entry name" value="ZF_MATRIN"/>
    <property type="match status" value="1"/>
</dbReference>
<gene>
    <name evidence="9" type="ORF">Pcinc_020798</name>
</gene>
<dbReference type="Proteomes" id="UP001286313">
    <property type="component" value="Unassembled WGS sequence"/>
</dbReference>
<evidence type="ECO:0000256" key="2">
    <source>
        <dbReference type="ARBA" id="ARBA00022723"/>
    </source>
</evidence>
<evidence type="ECO:0000256" key="4">
    <source>
        <dbReference type="ARBA" id="ARBA00022771"/>
    </source>
</evidence>
<evidence type="ECO:0000313" key="10">
    <source>
        <dbReference type="Proteomes" id="UP001286313"/>
    </source>
</evidence>
<dbReference type="InterPro" id="IPR000690">
    <property type="entry name" value="Matrin/U1-C_Znf_C2H2"/>
</dbReference>
<name>A0AAE1FH88_PETCI</name>
<feature type="domain" description="Matrin-type" evidence="8">
    <location>
        <begin position="238"/>
        <end position="268"/>
    </location>
</feature>
<dbReference type="InterPro" id="IPR003604">
    <property type="entry name" value="Matrin/U1-like-C_Znf_C2H2"/>
</dbReference>
<feature type="compositionally biased region" description="Polar residues" evidence="7">
    <location>
        <begin position="428"/>
        <end position="443"/>
    </location>
</feature>
<evidence type="ECO:0000259" key="8">
    <source>
        <dbReference type="PROSITE" id="PS50171"/>
    </source>
</evidence>
<dbReference type="PANTHER" id="PTHR46144">
    <property type="entry name" value="ZINC FINGER PROTEIN 385B-LIKE"/>
    <property type="match status" value="1"/>
</dbReference>
<keyword evidence="6" id="KW-0539">Nucleus</keyword>
<dbReference type="AlphaFoldDB" id="A0AAE1FH88"/>
<accession>A0AAE1FH88</accession>
<dbReference type="InterPro" id="IPR051868">
    <property type="entry name" value="ZN346_ZMAT4"/>
</dbReference>
<evidence type="ECO:0000256" key="3">
    <source>
        <dbReference type="ARBA" id="ARBA00022737"/>
    </source>
</evidence>
<sequence length="542" mass="62119">MDGEATSEDKISYEPSGSSTDQGKCLEDTLPSLMNQHIPPPPEWYSTKQKELNKLYGEGVIVPIHHEDPDAGKFEYHCLLCSTKLNSMTMVIHCNGQWHAKMKRKFQERQERIDIEGKDKLPGFHVPKNFKIKKKHANDTLEERTWLAGTFGEGIITIRKNDVYRTSYYCELCAVYETSKNGLAVHTNSFRHSRLEKERNISIKIDDTPVVRASLDEIYGKGVISILPLAMNPNSNVYFCRICTAKLLTGKMMFAHSQSQTHKENLQKMQGKIGDRKARKEKDPLKNRKVHDESSSEIKRNNEEDIAARQQSSTGKVTEWTESKQRGQKRSERWKLADVKPPRIHPSRERGFPGSKARHQYSPPYSTSSTTEASSALPYNLYSSATYDHPNNMPFDHHSDNLPFDHHPDNLPFDHHPDNLPFDHHPDNNNFAHHQHTNSFTFENSSNPPLSLPPPKPRFEHAKVCSIKSSLINKVECCRLYEEDIGEATGLVMKLVTAVEDYFTHNRHLKNARQAKRTLGEAGTQFERLKLLLEEEVSKKNK</sequence>
<reference evidence="9" key="1">
    <citation type="submission" date="2023-10" db="EMBL/GenBank/DDBJ databases">
        <title>Genome assemblies of two species of porcelain crab, Petrolisthes cinctipes and Petrolisthes manimaculis (Anomura: Porcellanidae).</title>
        <authorList>
            <person name="Angst P."/>
        </authorList>
    </citation>
    <scope>NUCLEOTIDE SEQUENCE</scope>
    <source>
        <strain evidence="9">PB745_01</strain>
        <tissue evidence="9">Gill</tissue>
    </source>
</reference>
<feature type="compositionally biased region" description="Basic and acidic residues" evidence="7">
    <location>
        <begin position="273"/>
        <end position="307"/>
    </location>
</feature>
<evidence type="ECO:0000313" key="9">
    <source>
        <dbReference type="EMBL" id="KAK3874244.1"/>
    </source>
</evidence>
<feature type="region of interest" description="Disordered" evidence="7">
    <location>
        <begin position="426"/>
        <end position="455"/>
    </location>
</feature>
<dbReference type="SMART" id="SM00451">
    <property type="entry name" value="ZnF_U1"/>
    <property type="match status" value="3"/>
</dbReference>
<feature type="region of interest" description="Disordered" evidence="7">
    <location>
        <begin position="1"/>
        <end position="26"/>
    </location>
</feature>
<keyword evidence="3" id="KW-0677">Repeat</keyword>
<evidence type="ECO:0000256" key="6">
    <source>
        <dbReference type="ARBA" id="ARBA00023242"/>
    </source>
</evidence>
<dbReference type="GO" id="GO:0008270">
    <property type="term" value="F:zinc ion binding"/>
    <property type="evidence" value="ECO:0007669"/>
    <property type="project" value="UniProtKB-KW"/>
</dbReference>
<comment type="caution">
    <text evidence="9">The sequence shown here is derived from an EMBL/GenBank/DDBJ whole genome shotgun (WGS) entry which is preliminary data.</text>
</comment>
<proteinExistence type="predicted"/>
<feature type="compositionally biased region" description="Low complexity" evidence="7">
    <location>
        <begin position="361"/>
        <end position="373"/>
    </location>
</feature>
<dbReference type="EMBL" id="JAWQEG010002119">
    <property type="protein sequence ID" value="KAK3874244.1"/>
    <property type="molecule type" value="Genomic_DNA"/>
</dbReference>
<protein>
    <recommendedName>
        <fullName evidence="8">Matrin-type domain-containing protein</fullName>
    </recommendedName>
</protein>
<organism evidence="9 10">
    <name type="scientific">Petrolisthes cinctipes</name>
    <name type="common">Flat porcelain crab</name>
    <dbReference type="NCBI Taxonomy" id="88211"/>
    <lineage>
        <taxon>Eukaryota</taxon>
        <taxon>Metazoa</taxon>
        <taxon>Ecdysozoa</taxon>
        <taxon>Arthropoda</taxon>
        <taxon>Crustacea</taxon>
        <taxon>Multicrustacea</taxon>
        <taxon>Malacostraca</taxon>
        <taxon>Eumalacostraca</taxon>
        <taxon>Eucarida</taxon>
        <taxon>Decapoda</taxon>
        <taxon>Pleocyemata</taxon>
        <taxon>Anomura</taxon>
        <taxon>Galatheoidea</taxon>
        <taxon>Porcellanidae</taxon>
        <taxon>Petrolisthes</taxon>
    </lineage>
</organism>
<feature type="compositionally biased region" description="Basic and acidic residues" evidence="7">
    <location>
        <begin position="319"/>
        <end position="351"/>
    </location>
</feature>
<feature type="region of interest" description="Disordered" evidence="7">
    <location>
        <begin position="258"/>
        <end position="373"/>
    </location>
</feature>
<dbReference type="GO" id="GO:0005634">
    <property type="term" value="C:nucleus"/>
    <property type="evidence" value="ECO:0007669"/>
    <property type="project" value="UniProtKB-SubCell"/>
</dbReference>
<dbReference type="PANTHER" id="PTHR46144:SF6">
    <property type="entry name" value="C2H2-TYPE DOMAIN-CONTAINING PROTEIN"/>
    <property type="match status" value="1"/>
</dbReference>
<dbReference type="GO" id="GO:0003676">
    <property type="term" value="F:nucleic acid binding"/>
    <property type="evidence" value="ECO:0007669"/>
    <property type="project" value="InterPro"/>
</dbReference>
<keyword evidence="5" id="KW-0862">Zinc</keyword>
<keyword evidence="10" id="KW-1185">Reference proteome</keyword>
<evidence type="ECO:0000256" key="5">
    <source>
        <dbReference type="ARBA" id="ARBA00022833"/>
    </source>
</evidence>